<evidence type="ECO:0000313" key="3">
    <source>
        <dbReference type="EMBL" id="TMI79571.1"/>
    </source>
</evidence>
<dbReference type="EMBL" id="VBAN01000317">
    <property type="protein sequence ID" value="TMI79571.1"/>
    <property type="molecule type" value="Genomic_DNA"/>
</dbReference>
<evidence type="ECO:0000259" key="2">
    <source>
        <dbReference type="Pfam" id="PF09851"/>
    </source>
</evidence>
<evidence type="ECO:0000256" key="1">
    <source>
        <dbReference type="SAM" id="Phobius"/>
    </source>
</evidence>
<name>A0A537J7N9_9BACT</name>
<protein>
    <submittedName>
        <fullName evidence="3">SHOCT domain-containing protein</fullName>
    </submittedName>
</protein>
<dbReference type="Proteomes" id="UP000318093">
    <property type="component" value="Unassembled WGS sequence"/>
</dbReference>
<accession>A0A537J7N9</accession>
<proteinExistence type="predicted"/>
<comment type="caution">
    <text evidence="3">The sequence shown here is derived from an EMBL/GenBank/DDBJ whole genome shotgun (WGS) entry which is preliminary data.</text>
</comment>
<feature type="domain" description="SHOCT" evidence="2">
    <location>
        <begin position="37"/>
        <end position="60"/>
    </location>
</feature>
<keyword evidence="1" id="KW-0812">Transmembrane</keyword>
<feature type="transmembrane region" description="Helical" evidence="1">
    <location>
        <begin position="6"/>
        <end position="24"/>
    </location>
</feature>
<dbReference type="InterPro" id="IPR018649">
    <property type="entry name" value="SHOCT"/>
</dbReference>
<dbReference type="Pfam" id="PF09851">
    <property type="entry name" value="SHOCT"/>
    <property type="match status" value="1"/>
</dbReference>
<dbReference type="AlphaFoldDB" id="A0A537J7N9"/>
<keyword evidence="1" id="KW-1133">Transmembrane helix</keyword>
<sequence>MGPFLLLRALLGIGLVVLIWRVLLTRSLWHRSDRATRILRERYARGAIDEDEYRKRLRTLA</sequence>
<gene>
    <name evidence="3" type="ORF">E6H03_09960</name>
</gene>
<evidence type="ECO:0000313" key="4">
    <source>
        <dbReference type="Proteomes" id="UP000318093"/>
    </source>
</evidence>
<reference evidence="3 4" key="1">
    <citation type="journal article" date="2019" name="Nat. Microbiol.">
        <title>Mediterranean grassland soil C-N compound turnover is dependent on rainfall and depth, and is mediated by genomically divergent microorganisms.</title>
        <authorList>
            <person name="Diamond S."/>
            <person name="Andeer P.F."/>
            <person name="Li Z."/>
            <person name="Crits-Christoph A."/>
            <person name="Burstein D."/>
            <person name="Anantharaman K."/>
            <person name="Lane K.R."/>
            <person name="Thomas B.C."/>
            <person name="Pan C."/>
            <person name="Northen T.R."/>
            <person name="Banfield J.F."/>
        </authorList>
    </citation>
    <scope>NUCLEOTIDE SEQUENCE [LARGE SCALE GENOMIC DNA]</scope>
    <source>
        <strain evidence="3">NP_6</strain>
    </source>
</reference>
<organism evidence="3 4">
    <name type="scientific">Candidatus Segetimicrobium genomatis</name>
    <dbReference type="NCBI Taxonomy" id="2569760"/>
    <lineage>
        <taxon>Bacteria</taxon>
        <taxon>Bacillati</taxon>
        <taxon>Candidatus Sysuimicrobiota</taxon>
        <taxon>Candidatus Sysuimicrobiia</taxon>
        <taxon>Candidatus Sysuimicrobiales</taxon>
        <taxon>Candidatus Segetimicrobiaceae</taxon>
        <taxon>Candidatus Segetimicrobium</taxon>
    </lineage>
</organism>
<keyword evidence="1" id="KW-0472">Membrane</keyword>